<evidence type="ECO:0000313" key="7">
    <source>
        <dbReference type="EMBL" id="GEP61604.1"/>
    </source>
</evidence>
<evidence type="ECO:0000256" key="4">
    <source>
        <dbReference type="RuleBase" id="RU003744"/>
    </source>
</evidence>
<dbReference type="PROSITE" id="PS01039">
    <property type="entry name" value="SBP_BACTERIAL_3"/>
    <property type="match status" value="1"/>
</dbReference>
<keyword evidence="2" id="KW-0813">Transport</keyword>
<comment type="caution">
    <text evidence="7">The sequence shown here is derived from an EMBL/GenBank/DDBJ whole genome shotgun (WGS) entry which is preliminary data.</text>
</comment>
<feature type="domain" description="Solute-binding protein family 3/N-terminal" evidence="6">
    <location>
        <begin position="38"/>
        <end position="267"/>
    </location>
</feature>
<dbReference type="OrthoDB" id="9777941at2"/>
<dbReference type="PANTHER" id="PTHR30085">
    <property type="entry name" value="AMINO ACID ABC TRANSPORTER PERMEASE"/>
    <property type="match status" value="1"/>
</dbReference>
<evidence type="ECO:0000313" key="8">
    <source>
        <dbReference type="Proteomes" id="UP000321058"/>
    </source>
</evidence>
<keyword evidence="3 5" id="KW-0732">Signal</keyword>
<dbReference type="InterPro" id="IPR018313">
    <property type="entry name" value="SBP_3_CS"/>
</dbReference>
<reference evidence="7 8" key="1">
    <citation type="submission" date="2019-07" db="EMBL/GenBank/DDBJ databases">
        <title>Whole genome shotgun sequence of Reyranella soli NBRC 108950.</title>
        <authorList>
            <person name="Hosoyama A."/>
            <person name="Uohara A."/>
            <person name="Ohji S."/>
            <person name="Ichikawa N."/>
        </authorList>
    </citation>
    <scope>NUCLEOTIDE SEQUENCE [LARGE SCALE GENOMIC DNA]</scope>
    <source>
        <strain evidence="7 8">NBRC 108950</strain>
    </source>
</reference>
<dbReference type="CDD" id="cd13692">
    <property type="entry name" value="PBP2_BztA"/>
    <property type="match status" value="1"/>
</dbReference>
<dbReference type="InterPro" id="IPR051455">
    <property type="entry name" value="Bact_solute-bind_prot3"/>
</dbReference>
<dbReference type="SUPFAM" id="SSF53850">
    <property type="entry name" value="Periplasmic binding protein-like II"/>
    <property type="match status" value="1"/>
</dbReference>
<feature type="chain" id="PRO_5021900574" evidence="5">
    <location>
        <begin position="25"/>
        <end position="342"/>
    </location>
</feature>
<accession>A0A512NRP0</accession>
<evidence type="ECO:0000256" key="1">
    <source>
        <dbReference type="ARBA" id="ARBA00010333"/>
    </source>
</evidence>
<dbReference type="SMART" id="SM00062">
    <property type="entry name" value="PBPb"/>
    <property type="match status" value="1"/>
</dbReference>
<dbReference type="Pfam" id="PF00497">
    <property type="entry name" value="SBP_bac_3"/>
    <property type="match status" value="1"/>
</dbReference>
<gene>
    <name evidence="7" type="ORF">RSO01_87700</name>
</gene>
<name>A0A512NRP0_9HYPH</name>
<feature type="signal peptide" evidence="5">
    <location>
        <begin position="1"/>
        <end position="24"/>
    </location>
</feature>
<comment type="similarity">
    <text evidence="1 4">Belongs to the bacterial solute-binding protein 3 family.</text>
</comment>
<evidence type="ECO:0000259" key="6">
    <source>
        <dbReference type="SMART" id="SM00062"/>
    </source>
</evidence>
<keyword evidence="8" id="KW-1185">Reference proteome</keyword>
<dbReference type="AlphaFoldDB" id="A0A512NRP0"/>
<dbReference type="RefSeq" id="WP_147156886.1">
    <property type="nucleotide sequence ID" value="NZ_BKAJ01000237.1"/>
</dbReference>
<organism evidence="7 8">
    <name type="scientific">Reyranella soli</name>
    <dbReference type="NCBI Taxonomy" id="1230389"/>
    <lineage>
        <taxon>Bacteria</taxon>
        <taxon>Pseudomonadati</taxon>
        <taxon>Pseudomonadota</taxon>
        <taxon>Alphaproteobacteria</taxon>
        <taxon>Hyphomicrobiales</taxon>
        <taxon>Reyranellaceae</taxon>
        <taxon>Reyranella</taxon>
    </lineage>
</organism>
<protein>
    <submittedName>
        <fullName evidence="7">Amino acid ABC transporter substrate-binding protein</fullName>
    </submittedName>
</protein>
<dbReference type="Gene3D" id="3.40.190.10">
    <property type="entry name" value="Periplasmic binding protein-like II"/>
    <property type="match status" value="2"/>
</dbReference>
<dbReference type="EMBL" id="BKAJ01000237">
    <property type="protein sequence ID" value="GEP61604.1"/>
    <property type="molecule type" value="Genomic_DNA"/>
</dbReference>
<dbReference type="PANTHER" id="PTHR30085:SF7">
    <property type="entry name" value="AMINO-ACID ABC TRANSPORTER-BINDING PROTEIN YHDW-RELATED"/>
    <property type="match status" value="1"/>
</dbReference>
<evidence type="ECO:0000256" key="3">
    <source>
        <dbReference type="ARBA" id="ARBA00022729"/>
    </source>
</evidence>
<evidence type="ECO:0000256" key="2">
    <source>
        <dbReference type="ARBA" id="ARBA00022448"/>
    </source>
</evidence>
<proteinExistence type="inferred from homology"/>
<sequence>MTIVKRLLVAGVMLGAFAFATASAQTPSTLETVKKRGQVICGVNVGLGGFSLPDSQGKWSGLDIDMCNAVAAAVLGDATKAKYVPLSAQQRFLALQSGEIDMLVRNSTITLERDAGLGLQYAGINFYDGQGFMVSKKLGVKGLAELNNATICVAQGTTHEFNVASWFRGRNMTFKPVVFESQDVMYEAFFAGRCDAITQDSSALASALATRGRQGDYMILPELISKEPLGPFVRRGDDVWMAVVRWSLFAMLEAEERGITTANVDEQLKSTDALVQRFLGVKPGNGKALQIDEKWAYNIVKQVGNYGESYERNVGMGSPLKLARGLNGLWTKGGLMYPIPLR</sequence>
<dbReference type="GO" id="GO:0006865">
    <property type="term" value="P:amino acid transport"/>
    <property type="evidence" value="ECO:0007669"/>
    <property type="project" value="TreeGrafter"/>
</dbReference>
<dbReference type="InterPro" id="IPR001638">
    <property type="entry name" value="Solute-binding_3/MltF_N"/>
</dbReference>
<evidence type="ECO:0000256" key="5">
    <source>
        <dbReference type="SAM" id="SignalP"/>
    </source>
</evidence>
<dbReference type="Proteomes" id="UP000321058">
    <property type="component" value="Unassembled WGS sequence"/>
</dbReference>